<comment type="caution">
    <text evidence="14">The sequence shown here is derived from an EMBL/GenBank/DDBJ whole genome shotgun (WGS) entry which is preliminary data.</text>
</comment>
<dbReference type="GO" id="GO:0012505">
    <property type="term" value="C:endomembrane system"/>
    <property type="evidence" value="ECO:0007669"/>
    <property type="project" value="UniProtKB-SubCell"/>
</dbReference>
<proteinExistence type="inferred from homology"/>
<evidence type="ECO:0000256" key="7">
    <source>
        <dbReference type="ARBA" id="ARBA00022679"/>
    </source>
</evidence>
<keyword evidence="10" id="KW-0460">Magnesium</keyword>
<evidence type="ECO:0000256" key="4">
    <source>
        <dbReference type="ARBA" id="ARBA00004922"/>
    </source>
</evidence>
<evidence type="ECO:0000256" key="5">
    <source>
        <dbReference type="ARBA" id="ARBA00010810"/>
    </source>
</evidence>
<dbReference type="UniPathway" id="UPA00378"/>
<comment type="similarity">
    <text evidence="5">Belongs to the STT3 family.</text>
</comment>
<comment type="pathway">
    <text evidence="4">Protein modification; protein glycosylation.</text>
</comment>
<evidence type="ECO:0000256" key="6">
    <source>
        <dbReference type="ARBA" id="ARBA00022676"/>
    </source>
</evidence>
<evidence type="ECO:0000256" key="10">
    <source>
        <dbReference type="ARBA" id="ARBA00022842"/>
    </source>
</evidence>
<comment type="subcellular location">
    <subcellularLocation>
        <location evidence="3">Endomembrane system</location>
        <topology evidence="3">Multi-pass membrane protein</topology>
    </subcellularLocation>
</comment>
<gene>
    <name evidence="14" type="ORF">Ctob_007299</name>
</gene>
<keyword evidence="7 14" id="KW-0808">Transferase</keyword>
<comment type="cofactor">
    <cofactor evidence="1">
        <name>Mn(2+)</name>
        <dbReference type="ChEBI" id="CHEBI:29035"/>
    </cofactor>
</comment>
<dbReference type="GO" id="GO:0004576">
    <property type="term" value="F:oligosaccharyl transferase activity"/>
    <property type="evidence" value="ECO:0007669"/>
    <property type="project" value="InterPro"/>
</dbReference>
<keyword evidence="11" id="KW-1133">Transmembrane helix</keyword>
<evidence type="ECO:0000256" key="12">
    <source>
        <dbReference type="ARBA" id="ARBA00023136"/>
    </source>
</evidence>
<protein>
    <submittedName>
        <fullName evidence="14">Oligosaccharyl transferase subunit</fullName>
    </submittedName>
</protein>
<organism evidence="14 15">
    <name type="scientific">Chrysochromulina tobinii</name>
    <dbReference type="NCBI Taxonomy" id="1460289"/>
    <lineage>
        <taxon>Eukaryota</taxon>
        <taxon>Haptista</taxon>
        <taxon>Haptophyta</taxon>
        <taxon>Prymnesiophyceae</taxon>
        <taxon>Prymnesiales</taxon>
        <taxon>Chrysochromulinaceae</taxon>
        <taxon>Chrysochromulina</taxon>
    </lineage>
</organism>
<evidence type="ECO:0000313" key="14">
    <source>
        <dbReference type="EMBL" id="KOO25509.1"/>
    </source>
</evidence>
<reference evidence="15" key="1">
    <citation type="journal article" date="2015" name="PLoS Genet.">
        <title>Genome Sequence and Transcriptome Analyses of Chrysochromulina tobin: Metabolic Tools for Enhanced Algal Fitness in the Prominent Order Prymnesiales (Haptophyceae).</title>
        <authorList>
            <person name="Hovde B.T."/>
            <person name="Deodato C.R."/>
            <person name="Hunsperger H.M."/>
            <person name="Ryken S.A."/>
            <person name="Yost W."/>
            <person name="Jha R.K."/>
            <person name="Patterson J."/>
            <person name="Monnat R.J. Jr."/>
            <person name="Barlow S.B."/>
            <person name="Starkenburg S.R."/>
            <person name="Cattolico R.A."/>
        </authorList>
    </citation>
    <scope>NUCLEOTIDE SEQUENCE</scope>
    <source>
        <strain evidence="15">CCMP291</strain>
    </source>
</reference>
<evidence type="ECO:0000256" key="2">
    <source>
        <dbReference type="ARBA" id="ARBA00001946"/>
    </source>
</evidence>
<dbReference type="PANTHER" id="PTHR13872">
    <property type="entry name" value="DOLICHYL-DIPHOSPHOOLIGOSACCHARIDE--PROTEIN GLYCOSYLTRANSFERASE SUBUNIT"/>
    <property type="match status" value="1"/>
</dbReference>
<dbReference type="GO" id="GO:0016020">
    <property type="term" value="C:membrane"/>
    <property type="evidence" value="ECO:0007669"/>
    <property type="project" value="InterPro"/>
</dbReference>
<dbReference type="GO" id="GO:0046872">
    <property type="term" value="F:metal ion binding"/>
    <property type="evidence" value="ECO:0007669"/>
    <property type="project" value="UniProtKB-KW"/>
</dbReference>
<dbReference type="EMBL" id="JWZX01002965">
    <property type="protein sequence ID" value="KOO25509.1"/>
    <property type="molecule type" value="Genomic_DNA"/>
</dbReference>
<evidence type="ECO:0000256" key="9">
    <source>
        <dbReference type="ARBA" id="ARBA00022723"/>
    </source>
</evidence>
<name>A0A0M0JG16_9EUKA</name>
<evidence type="ECO:0000256" key="3">
    <source>
        <dbReference type="ARBA" id="ARBA00004127"/>
    </source>
</evidence>
<dbReference type="AlphaFoldDB" id="A0A0M0JG16"/>
<keyword evidence="13" id="KW-0464">Manganese</keyword>
<evidence type="ECO:0000256" key="8">
    <source>
        <dbReference type="ARBA" id="ARBA00022692"/>
    </source>
</evidence>
<sequence length="279" mass="31778">MSSSLHEKLHEPASVKPRLLAGLVLTFVFFVYADQFYQYSHLFAERSSSPQIMFKARLQNNKEIIVDDYREAYHWLRKRTSIADGNTWNHEHIATLGRILTAPEAEAHSLARHLADYVLVWAGGGGDDLAKSPHLARIGNSVYPGHCSDPTCSQFGFHQDRSPTPMMAESLLFKMCMAGQMGVTVNETFFQLAFTSKYGKVRVFKVKKVSKKSKDWVADPANRVCDAPGSWFCSGQYPPALQEFISKRRDFKQLEDFNVKKDTHSQKYHEEYMRRMGGG</sequence>
<accession>A0A0M0JG16</accession>
<evidence type="ECO:0000256" key="13">
    <source>
        <dbReference type="ARBA" id="ARBA00023211"/>
    </source>
</evidence>
<dbReference type="PANTHER" id="PTHR13872:SF1">
    <property type="entry name" value="DOLICHYL-DIPHOSPHOOLIGOSACCHARIDE--PROTEIN GLYCOSYLTRANSFERASE SUBUNIT STT3B"/>
    <property type="match status" value="1"/>
</dbReference>
<comment type="cofactor">
    <cofactor evidence="2">
        <name>Mg(2+)</name>
        <dbReference type="ChEBI" id="CHEBI:18420"/>
    </cofactor>
</comment>
<dbReference type="OrthoDB" id="10261066at2759"/>
<keyword evidence="15" id="KW-1185">Reference proteome</keyword>
<evidence type="ECO:0000313" key="15">
    <source>
        <dbReference type="Proteomes" id="UP000037460"/>
    </source>
</evidence>
<dbReference type="Proteomes" id="UP000037460">
    <property type="component" value="Unassembled WGS sequence"/>
</dbReference>
<dbReference type="InterPro" id="IPR003674">
    <property type="entry name" value="Oligo_trans_STT3"/>
</dbReference>
<keyword evidence="8" id="KW-0812">Transmembrane</keyword>
<evidence type="ECO:0000256" key="1">
    <source>
        <dbReference type="ARBA" id="ARBA00001936"/>
    </source>
</evidence>
<keyword evidence="12" id="KW-0472">Membrane</keyword>
<keyword evidence="6" id="KW-0328">Glycosyltransferase</keyword>
<evidence type="ECO:0000256" key="11">
    <source>
        <dbReference type="ARBA" id="ARBA00022989"/>
    </source>
</evidence>
<dbReference type="Gene3D" id="3.40.50.12610">
    <property type="match status" value="1"/>
</dbReference>
<keyword evidence="9" id="KW-0479">Metal-binding</keyword>